<dbReference type="EMBL" id="BMIO01000006">
    <property type="protein sequence ID" value="GGD46036.1"/>
    <property type="molecule type" value="Genomic_DNA"/>
</dbReference>
<evidence type="ECO:0000256" key="2">
    <source>
        <dbReference type="ARBA" id="ARBA00022723"/>
    </source>
</evidence>
<evidence type="ECO:0000259" key="4">
    <source>
        <dbReference type="PROSITE" id="PS51891"/>
    </source>
</evidence>
<dbReference type="InterPro" id="IPR052355">
    <property type="entry name" value="CENP-V-like"/>
</dbReference>
<name>A0A916YID4_9SPHN</name>
<dbReference type="PANTHER" id="PTHR28620:SF1">
    <property type="entry name" value="CENP-V_GFA DOMAIN-CONTAINING PROTEIN"/>
    <property type="match status" value="1"/>
</dbReference>
<dbReference type="Gene3D" id="2.170.150.70">
    <property type="match status" value="1"/>
</dbReference>
<dbReference type="PROSITE" id="PS51891">
    <property type="entry name" value="CENP_V_GFA"/>
    <property type="match status" value="1"/>
</dbReference>
<dbReference type="Proteomes" id="UP000598997">
    <property type="component" value="Unassembled WGS sequence"/>
</dbReference>
<evidence type="ECO:0000256" key="3">
    <source>
        <dbReference type="ARBA" id="ARBA00022833"/>
    </source>
</evidence>
<reference evidence="5 6" key="1">
    <citation type="journal article" date="2014" name="Int. J. Syst. Evol. Microbiol.">
        <title>Complete genome sequence of Corynebacterium casei LMG S-19264T (=DSM 44701T), isolated from a smear-ripened cheese.</title>
        <authorList>
            <consortium name="US DOE Joint Genome Institute (JGI-PGF)"/>
            <person name="Walter F."/>
            <person name="Albersmeier A."/>
            <person name="Kalinowski J."/>
            <person name="Ruckert C."/>
        </authorList>
    </citation>
    <scope>NUCLEOTIDE SEQUENCE [LARGE SCALE GENOMIC DNA]</scope>
    <source>
        <strain evidence="5 6">CGMCC 1.15358</strain>
    </source>
</reference>
<dbReference type="OrthoDB" id="9805575at2"/>
<accession>A0A916YID4</accession>
<dbReference type="SUPFAM" id="SSF51316">
    <property type="entry name" value="Mss4-like"/>
    <property type="match status" value="1"/>
</dbReference>
<dbReference type="RefSeq" id="WP_066762036.1">
    <property type="nucleotide sequence ID" value="NZ_BMIO01000006.1"/>
</dbReference>
<proteinExistence type="inferred from homology"/>
<sequence>MPETDFRDVTGACHCGGVGFVAKVDLASARRCNCSLCRMRGAVALSADLADFTVTRGEGLLTLYTFNTGAAKHYFCSKCGIYTHHQRRSNPHQFGVNVACIDGMSPFDFAEIAVMDGVLHPNDGGGGIVGMLRYTPTQSAGREPTN</sequence>
<comment type="caution">
    <text evidence="5">The sequence shown here is derived from an EMBL/GenBank/DDBJ whole genome shotgun (WGS) entry which is preliminary data.</text>
</comment>
<evidence type="ECO:0000313" key="5">
    <source>
        <dbReference type="EMBL" id="GGD46036.1"/>
    </source>
</evidence>
<keyword evidence="3" id="KW-0862">Zinc</keyword>
<gene>
    <name evidence="5" type="ORF">GCM10010989_20290</name>
</gene>
<dbReference type="GO" id="GO:0016846">
    <property type="term" value="F:carbon-sulfur lyase activity"/>
    <property type="evidence" value="ECO:0007669"/>
    <property type="project" value="InterPro"/>
</dbReference>
<feature type="domain" description="CENP-V/GFA" evidence="4">
    <location>
        <begin position="9"/>
        <end position="123"/>
    </location>
</feature>
<dbReference type="Pfam" id="PF04828">
    <property type="entry name" value="GFA"/>
    <property type="match status" value="1"/>
</dbReference>
<protein>
    <recommendedName>
        <fullName evidence="4">CENP-V/GFA domain-containing protein</fullName>
    </recommendedName>
</protein>
<dbReference type="InterPro" id="IPR011057">
    <property type="entry name" value="Mss4-like_sf"/>
</dbReference>
<keyword evidence="2" id="KW-0479">Metal-binding</keyword>
<dbReference type="InterPro" id="IPR006913">
    <property type="entry name" value="CENP-V/GFA"/>
</dbReference>
<evidence type="ECO:0000313" key="6">
    <source>
        <dbReference type="Proteomes" id="UP000598997"/>
    </source>
</evidence>
<comment type="similarity">
    <text evidence="1">Belongs to the Gfa family.</text>
</comment>
<dbReference type="AlphaFoldDB" id="A0A916YID4"/>
<evidence type="ECO:0000256" key="1">
    <source>
        <dbReference type="ARBA" id="ARBA00005495"/>
    </source>
</evidence>
<keyword evidence="6" id="KW-1185">Reference proteome</keyword>
<dbReference type="GO" id="GO:0046872">
    <property type="term" value="F:metal ion binding"/>
    <property type="evidence" value="ECO:0007669"/>
    <property type="project" value="UniProtKB-KW"/>
</dbReference>
<dbReference type="PANTHER" id="PTHR28620">
    <property type="entry name" value="CENTROMERE PROTEIN V"/>
    <property type="match status" value="1"/>
</dbReference>
<organism evidence="5 6">
    <name type="scientific">Croceicoccus pelagius</name>
    <dbReference type="NCBI Taxonomy" id="1703341"/>
    <lineage>
        <taxon>Bacteria</taxon>
        <taxon>Pseudomonadati</taxon>
        <taxon>Pseudomonadota</taxon>
        <taxon>Alphaproteobacteria</taxon>
        <taxon>Sphingomonadales</taxon>
        <taxon>Erythrobacteraceae</taxon>
        <taxon>Croceicoccus</taxon>
    </lineage>
</organism>